<proteinExistence type="predicted"/>
<accession>A0A453I308</accession>
<evidence type="ECO:0000313" key="1">
    <source>
        <dbReference type="EnsemblPlants" id="AET4Gv20428600.2"/>
    </source>
</evidence>
<protein>
    <submittedName>
        <fullName evidence="1">Uncharacterized protein</fullName>
    </submittedName>
</protein>
<dbReference type="Gramene" id="AET4Gv20428600.2">
    <property type="protein sequence ID" value="AET4Gv20428600.2"/>
    <property type="gene ID" value="AET4Gv20428600"/>
</dbReference>
<reference evidence="2" key="2">
    <citation type="journal article" date="2017" name="Nat. Plants">
        <title>The Aegilops tauschii genome reveals multiple impacts of transposons.</title>
        <authorList>
            <person name="Zhao G."/>
            <person name="Zou C."/>
            <person name="Li K."/>
            <person name="Wang K."/>
            <person name="Li T."/>
            <person name="Gao L."/>
            <person name="Zhang X."/>
            <person name="Wang H."/>
            <person name="Yang Z."/>
            <person name="Liu X."/>
            <person name="Jiang W."/>
            <person name="Mao L."/>
            <person name="Kong X."/>
            <person name="Jiao Y."/>
            <person name="Jia J."/>
        </authorList>
    </citation>
    <scope>NUCLEOTIDE SEQUENCE [LARGE SCALE GENOMIC DNA]</scope>
    <source>
        <strain evidence="2">cv. AL8/78</strain>
    </source>
</reference>
<dbReference type="RefSeq" id="XP_040243056.1">
    <property type="nucleotide sequence ID" value="XM_040387122.3"/>
</dbReference>
<dbReference type="KEGG" id="ats:120962967"/>
<dbReference type="Proteomes" id="UP000015105">
    <property type="component" value="Chromosome 4D"/>
</dbReference>
<reference evidence="1" key="5">
    <citation type="journal article" date="2021" name="G3 (Bethesda)">
        <title>Aegilops tauschii genome assembly Aet v5.0 features greater sequence contiguity and improved annotation.</title>
        <authorList>
            <person name="Wang L."/>
            <person name="Zhu T."/>
            <person name="Rodriguez J.C."/>
            <person name="Deal K.R."/>
            <person name="Dubcovsky J."/>
            <person name="McGuire P.E."/>
            <person name="Lux T."/>
            <person name="Spannagl M."/>
            <person name="Mayer K.F.X."/>
            <person name="Baldrich P."/>
            <person name="Meyers B.C."/>
            <person name="Huo N."/>
            <person name="Gu Y.Q."/>
            <person name="Zhou H."/>
            <person name="Devos K.M."/>
            <person name="Bennetzen J.L."/>
            <person name="Unver T."/>
            <person name="Budak H."/>
            <person name="Gulick P.J."/>
            <person name="Galiba G."/>
            <person name="Kalapos B."/>
            <person name="Nelson D.R."/>
            <person name="Li P."/>
            <person name="You F.M."/>
            <person name="Luo M.C."/>
            <person name="Dvorak J."/>
        </authorList>
    </citation>
    <scope>NUCLEOTIDE SEQUENCE [LARGE SCALE GENOMIC DNA]</scope>
    <source>
        <strain evidence="1">cv. AL8/78</strain>
    </source>
</reference>
<evidence type="ECO:0000313" key="2">
    <source>
        <dbReference type="Proteomes" id="UP000015105"/>
    </source>
</evidence>
<dbReference type="EnsemblPlants" id="AET4Gv20428600.7">
    <property type="protein sequence ID" value="AET4Gv20428600.7"/>
    <property type="gene ID" value="AET4Gv20428600"/>
</dbReference>
<dbReference type="Gramene" id="AET4Gv20428600.7">
    <property type="protein sequence ID" value="AET4Gv20428600.7"/>
    <property type="gene ID" value="AET4Gv20428600"/>
</dbReference>
<dbReference type="EnsemblPlants" id="AET4Gv20428600.2">
    <property type="protein sequence ID" value="AET4Gv20428600.2"/>
    <property type="gene ID" value="AET4Gv20428600"/>
</dbReference>
<name>A0A453I308_AEGTS</name>
<dbReference type="OrthoDB" id="17530at2759"/>
<reference evidence="1" key="3">
    <citation type="journal article" date="2017" name="Nature">
        <title>Genome sequence of the progenitor of the wheat D genome Aegilops tauschii.</title>
        <authorList>
            <person name="Luo M.C."/>
            <person name="Gu Y.Q."/>
            <person name="Puiu D."/>
            <person name="Wang H."/>
            <person name="Twardziok S.O."/>
            <person name="Deal K.R."/>
            <person name="Huo N."/>
            <person name="Zhu T."/>
            <person name="Wang L."/>
            <person name="Wang Y."/>
            <person name="McGuire P.E."/>
            <person name="Liu S."/>
            <person name="Long H."/>
            <person name="Ramasamy R.K."/>
            <person name="Rodriguez J.C."/>
            <person name="Van S.L."/>
            <person name="Yuan L."/>
            <person name="Wang Z."/>
            <person name="Xia Z."/>
            <person name="Xiao L."/>
            <person name="Anderson O.D."/>
            <person name="Ouyang S."/>
            <person name="Liang Y."/>
            <person name="Zimin A.V."/>
            <person name="Pertea G."/>
            <person name="Qi P."/>
            <person name="Bennetzen J.L."/>
            <person name="Dai X."/>
            <person name="Dawson M.W."/>
            <person name="Muller H.G."/>
            <person name="Kugler K."/>
            <person name="Rivarola-Duarte L."/>
            <person name="Spannagl M."/>
            <person name="Mayer K.F.X."/>
            <person name="Lu F.H."/>
            <person name="Bevan M.W."/>
            <person name="Leroy P."/>
            <person name="Li P."/>
            <person name="You F.M."/>
            <person name="Sun Q."/>
            <person name="Liu Z."/>
            <person name="Lyons E."/>
            <person name="Wicker T."/>
            <person name="Salzberg S.L."/>
            <person name="Devos K.M."/>
            <person name="Dvorak J."/>
        </authorList>
    </citation>
    <scope>NUCLEOTIDE SEQUENCE [LARGE SCALE GENOMIC DNA]</scope>
    <source>
        <strain evidence="1">cv. AL8/78</strain>
    </source>
</reference>
<dbReference type="STRING" id="200361.A0A453I308"/>
<organism evidence="1 2">
    <name type="scientific">Aegilops tauschii subsp. strangulata</name>
    <name type="common">Goatgrass</name>
    <dbReference type="NCBI Taxonomy" id="200361"/>
    <lineage>
        <taxon>Eukaryota</taxon>
        <taxon>Viridiplantae</taxon>
        <taxon>Streptophyta</taxon>
        <taxon>Embryophyta</taxon>
        <taxon>Tracheophyta</taxon>
        <taxon>Spermatophyta</taxon>
        <taxon>Magnoliopsida</taxon>
        <taxon>Liliopsida</taxon>
        <taxon>Poales</taxon>
        <taxon>Poaceae</taxon>
        <taxon>BOP clade</taxon>
        <taxon>Pooideae</taxon>
        <taxon>Triticodae</taxon>
        <taxon>Triticeae</taxon>
        <taxon>Triticinae</taxon>
        <taxon>Aegilops</taxon>
    </lineage>
</organism>
<dbReference type="AlphaFoldDB" id="A0A453I308"/>
<keyword evidence="2" id="KW-1185">Reference proteome</keyword>
<reference evidence="1" key="4">
    <citation type="submission" date="2019-03" db="UniProtKB">
        <authorList>
            <consortium name="EnsemblPlants"/>
        </authorList>
    </citation>
    <scope>IDENTIFICATION</scope>
</reference>
<dbReference type="GeneID" id="120962967"/>
<reference evidence="2" key="1">
    <citation type="journal article" date="2014" name="Science">
        <title>Ancient hybridizations among the ancestral genomes of bread wheat.</title>
        <authorList>
            <consortium name="International Wheat Genome Sequencing Consortium,"/>
            <person name="Marcussen T."/>
            <person name="Sandve S.R."/>
            <person name="Heier L."/>
            <person name="Spannagl M."/>
            <person name="Pfeifer M."/>
            <person name="Jakobsen K.S."/>
            <person name="Wulff B.B."/>
            <person name="Steuernagel B."/>
            <person name="Mayer K.F."/>
            <person name="Olsen O.A."/>
        </authorList>
    </citation>
    <scope>NUCLEOTIDE SEQUENCE [LARGE SCALE GENOMIC DNA]</scope>
    <source>
        <strain evidence="2">cv. AL8/78</strain>
    </source>
</reference>
<sequence length="192" mass="20392">MASFPPETTFVWVLASGGCAGGSVCVPLDGLLDPGGSMVVRLPCAAHGEGLSSLDEVIQRSDELVGQIGQLPPSAEIVHTMDEISNTVCSVIDSAELCRDTHSDSLVVHLQTLVVMPCPSLPSKLAALAPLFEVAARCSSRWRQARPSLPWHRCGLPCKERRLLGTIATLIQPNRRGLLGSQASFSSDASMF</sequence>